<feature type="coiled-coil region" evidence="1">
    <location>
        <begin position="183"/>
        <end position="217"/>
    </location>
</feature>
<keyword evidence="3" id="KW-1185">Reference proteome</keyword>
<evidence type="ECO:0000313" key="2">
    <source>
        <dbReference type="EMBL" id="BAY84457.1"/>
    </source>
</evidence>
<dbReference type="Proteomes" id="UP000218418">
    <property type="component" value="Chromosome"/>
</dbReference>
<evidence type="ECO:0000313" key="3">
    <source>
        <dbReference type="Proteomes" id="UP000218418"/>
    </source>
</evidence>
<protein>
    <submittedName>
        <fullName evidence="2">Uncharacterized protein</fullName>
    </submittedName>
</protein>
<evidence type="ECO:0000256" key="1">
    <source>
        <dbReference type="SAM" id="Coils"/>
    </source>
</evidence>
<keyword evidence="1" id="KW-0175">Coiled coil</keyword>
<dbReference type="OrthoDB" id="460256at2"/>
<accession>A0A1Z4LTA4</accession>
<dbReference type="AlphaFoldDB" id="A0A1Z4LTA4"/>
<name>A0A1Z4LTA4_9CYAN</name>
<dbReference type="EMBL" id="AP018227">
    <property type="protein sequence ID" value="BAY84457.1"/>
    <property type="molecule type" value="Genomic_DNA"/>
</dbReference>
<reference evidence="2 3" key="1">
    <citation type="submission" date="2017-06" db="EMBL/GenBank/DDBJ databases">
        <title>Genome sequencing of cyanobaciteial culture collection at National Institute for Environmental Studies (NIES).</title>
        <authorList>
            <person name="Hirose Y."/>
            <person name="Shimura Y."/>
            <person name="Fujisawa T."/>
            <person name="Nakamura Y."/>
            <person name="Kawachi M."/>
        </authorList>
    </citation>
    <scope>NUCLEOTIDE SEQUENCE [LARGE SCALE GENOMIC DNA]</scope>
    <source>
        <strain evidence="2 3">NIES-267</strain>
    </source>
</reference>
<sequence>MPDIFTVNESDATAMQQRYEQLIEVLLKAALDVEQNSDKQGLQIFDGDKLVYGRDENQFRDEVSGFSGELLNPQLIAQLQELRSAPVGEVVDGAANKRIELDGKVLLQSDSEGKVIVNNFLEQESVKDKILENLEFWENLGTKNQINQPELSTLEPNYTNSPPVPGSTRVTESLQLLEDSPLKTLLSTEVEQLKAEVKALQQERNLYQELIEQRLKQPQNTSWWQQIVNNTSTVVSSVTSAVKIGINEFKENSKQHKFAASIKNLFQLQTQPGENQYQAGDYQISRNGSLYEVKDSVTDKQIIRFRDTNLGVQVEESDLVNVDIQDIKFLQKSLQKNQPVPASFAPVGKQEAEYFARVERVTNALVEYATVQQRDVEIDGRFSYKWKATTDGNVQIEAKDGRGSLLEKTGGQLTSNMNERDLIYFEQILPKLQPRSQRQVIVSQANQANDNSLAR</sequence>
<proteinExistence type="predicted"/>
<organism evidence="2 3">
    <name type="scientific">Calothrix parasitica NIES-267</name>
    <dbReference type="NCBI Taxonomy" id="1973488"/>
    <lineage>
        <taxon>Bacteria</taxon>
        <taxon>Bacillati</taxon>
        <taxon>Cyanobacteriota</taxon>
        <taxon>Cyanophyceae</taxon>
        <taxon>Nostocales</taxon>
        <taxon>Calotrichaceae</taxon>
        <taxon>Calothrix</taxon>
    </lineage>
</organism>
<gene>
    <name evidence="2" type="ORF">NIES267_39530</name>
</gene>